<protein>
    <submittedName>
        <fullName evidence="3">Transcription factor tfiiic complex subunit sfc9</fullName>
    </submittedName>
</protein>
<organism evidence="3 4">
    <name type="scientific">Schizosaccharomyces cryophilus (strain OY26 / ATCC MYA-4695 / CBS 11777 / NBRC 106824 / NRRL Y48691)</name>
    <name type="common">Fission yeast</name>
    <dbReference type="NCBI Taxonomy" id="653667"/>
    <lineage>
        <taxon>Eukaryota</taxon>
        <taxon>Fungi</taxon>
        <taxon>Dikarya</taxon>
        <taxon>Ascomycota</taxon>
        <taxon>Taphrinomycotina</taxon>
        <taxon>Schizosaccharomycetes</taxon>
        <taxon>Schizosaccharomycetales</taxon>
        <taxon>Schizosaccharomycetaceae</taxon>
        <taxon>Schizosaccharomyces</taxon>
    </lineage>
</organism>
<dbReference type="eggNOG" id="ENOG502S7UK">
    <property type="taxonomic scope" value="Eukaryota"/>
</dbReference>
<accession>S9WX08</accession>
<dbReference type="HOGENOM" id="CLU_432896_0_0_1"/>
<dbReference type="PANTHER" id="PTHR15496">
    <property type="entry name" value="GENERAL TRANSCRIPTION FACTOR 3C POLYPEPTIDE 4 FAMILY"/>
    <property type="match status" value="1"/>
</dbReference>
<dbReference type="EMBL" id="KE546996">
    <property type="protein sequence ID" value="EPY49272.1"/>
    <property type="molecule type" value="Genomic_DNA"/>
</dbReference>
<dbReference type="RefSeq" id="XP_013025907.1">
    <property type="nucleotide sequence ID" value="XM_013170453.1"/>
</dbReference>
<evidence type="ECO:0000259" key="1">
    <source>
        <dbReference type="Pfam" id="PF12657"/>
    </source>
</evidence>
<dbReference type="OrthoDB" id="6021743at2759"/>
<dbReference type="Pfam" id="PF12660">
    <property type="entry name" value="zf-TFIIIC"/>
    <property type="match status" value="1"/>
</dbReference>
<gene>
    <name evidence="3" type="ORF">SPOG_04377</name>
</gene>
<feature type="domain" description="Transcription factor IIIC 90kDa subunit N-terminal" evidence="1">
    <location>
        <begin position="19"/>
        <end position="389"/>
    </location>
</feature>
<dbReference type="AlphaFoldDB" id="S9WX08"/>
<dbReference type="OMA" id="EERRMEC"/>
<dbReference type="InterPro" id="IPR024761">
    <property type="entry name" value="TFIIIC_delta_N"/>
</dbReference>
<dbReference type="STRING" id="653667.S9WX08"/>
<dbReference type="SUPFAM" id="SSF50978">
    <property type="entry name" value="WD40 repeat-like"/>
    <property type="match status" value="1"/>
</dbReference>
<feature type="domain" description="Transcription factor IIIC putative zinc-finger" evidence="2">
    <location>
        <begin position="585"/>
        <end position="667"/>
    </location>
</feature>
<reference evidence="3 4" key="1">
    <citation type="journal article" date="2011" name="Science">
        <title>Comparative functional genomics of the fission yeasts.</title>
        <authorList>
            <person name="Rhind N."/>
            <person name="Chen Z."/>
            <person name="Yassour M."/>
            <person name="Thompson D.A."/>
            <person name="Haas B.J."/>
            <person name="Habib N."/>
            <person name="Wapinski I."/>
            <person name="Roy S."/>
            <person name="Lin M.F."/>
            <person name="Heiman D.I."/>
            <person name="Young S.K."/>
            <person name="Furuya K."/>
            <person name="Guo Y."/>
            <person name="Pidoux A."/>
            <person name="Chen H.M."/>
            <person name="Robbertse B."/>
            <person name="Goldberg J.M."/>
            <person name="Aoki K."/>
            <person name="Bayne E.H."/>
            <person name="Berlin A.M."/>
            <person name="Desjardins C.A."/>
            <person name="Dobbs E."/>
            <person name="Dukaj L."/>
            <person name="Fan L."/>
            <person name="FitzGerald M.G."/>
            <person name="French C."/>
            <person name="Gujja S."/>
            <person name="Hansen K."/>
            <person name="Keifenheim D."/>
            <person name="Levin J.Z."/>
            <person name="Mosher R.A."/>
            <person name="Mueller C.A."/>
            <person name="Pfiffner J."/>
            <person name="Priest M."/>
            <person name="Russ C."/>
            <person name="Smialowska A."/>
            <person name="Swoboda P."/>
            <person name="Sykes S.M."/>
            <person name="Vaughn M."/>
            <person name="Vengrova S."/>
            <person name="Yoder R."/>
            <person name="Zeng Q."/>
            <person name="Allshire R."/>
            <person name="Baulcombe D."/>
            <person name="Birren B.W."/>
            <person name="Brown W."/>
            <person name="Ekwall K."/>
            <person name="Kellis M."/>
            <person name="Leatherwood J."/>
            <person name="Levin H."/>
            <person name="Margalit H."/>
            <person name="Martienssen R."/>
            <person name="Nieduszynski C.A."/>
            <person name="Spatafora J.W."/>
            <person name="Friedman N."/>
            <person name="Dalgaard J.Z."/>
            <person name="Baumann P."/>
            <person name="Niki H."/>
            <person name="Regev A."/>
            <person name="Nusbaum C."/>
        </authorList>
    </citation>
    <scope>NUCLEOTIDE SEQUENCE [LARGE SCALE GENOMIC DNA]</scope>
    <source>
        <strain evidence="4">OY26 / ATCC MYA-4695 / CBS 11777 / NBRC 106824 / NRRL Y48691</strain>
    </source>
</reference>
<dbReference type="InterPro" id="IPR036322">
    <property type="entry name" value="WD40_repeat_dom_sf"/>
</dbReference>
<evidence type="ECO:0000259" key="2">
    <source>
        <dbReference type="Pfam" id="PF12660"/>
    </source>
</evidence>
<proteinExistence type="predicted"/>
<dbReference type="InterPro" id="IPR044230">
    <property type="entry name" value="GTF3C4"/>
</dbReference>
<name>S9WX08_SCHCR</name>
<dbReference type="GO" id="GO:0000127">
    <property type="term" value="C:transcription factor TFIIIC complex"/>
    <property type="evidence" value="ECO:0007669"/>
    <property type="project" value="InterPro"/>
</dbReference>
<dbReference type="GO" id="GO:0006384">
    <property type="term" value="P:transcription initiation at RNA polymerase III promoter"/>
    <property type="evidence" value="ECO:0007669"/>
    <property type="project" value="InterPro"/>
</dbReference>
<dbReference type="Proteomes" id="UP000015464">
    <property type="component" value="Unassembled WGS sequence"/>
</dbReference>
<sequence length="670" mass="75170">MPKDVSLDFLPSSFPSCEWSPDGKLAFCNGGRVQILTPSHEINTPSYIKSLAILENYDENERMYSPTDLRIGDLISNHTARKVAWSPTGLSENYGCLLTVLTNRYQVYLYSSNSKVLHMNWKCVCCLNNYLSRESLASLRIHTFAWSPLLSLPKLSPWGICLLGLGAEDGNLHVISLSRNSDMLTKSIKLECGWLVRLSFSSWTIYNHAAVCNLVCISQNGEIYVVRVSVNLLTGSFEMRHQRFPFQVGHRPIAPAIAWSPVLNDEEFLALAYPRSLYISCYSRSNEKFLSITSHDLTSLASPVGVFFASNDISQFSVYILTPLAELQIVPVKMDPSNTFELPEKQLLDRFLTHRLQNYGSTSEPSKSLRIHAFCPSPFSSTAIIHFSVSYPQSFIYTASAMERSFCATFPSIALKATFSRLINSFLTNCCSIPAEGCFCEFALLENSSKADFDVNNMLSESLSQLLISDFDFCLRLKDTAPFSTLTSVFFDASLNALRLLYGWSVYSQKSLNLSIFSSLRNRLVLSLMVFALNKVSSNNNYLTATCKAILKNCVSFIYKELSEVPAVLEIADQIAKYIDVPSAFQELCPACKDHIEFTNEAIATCSKGHVWQRCSITMLLLYQRTARYCGICKSVTVDWASLNVESTCFTKEIQEELSICYFCGGHYLS</sequence>
<dbReference type="Pfam" id="PF12657">
    <property type="entry name" value="TFIIIC_delta"/>
    <property type="match status" value="1"/>
</dbReference>
<evidence type="ECO:0000313" key="4">
    <source>
        <dbReference type="Proteomes" id="UP000015464"/>
    </source>
</evidence>
<evidence type="ECO:0000313" key="3">
    <source>
        <dbReference type="EMBL" id="EPY49272.1"/>
    </source>
</evidence>
<keyword evidence="4" id="KW-1185">Reference proteome</keyword>
<dbReference type="PANTHER" id="PTHR15496:SF2">
    <property type="entry name" value="GENERAL TRANSCRIPTION FACTOR 3C POLYPEPTIDE 4"/>
    <property type="match status" value="1"/>
</dbReference>
<dbReference type="GeneID" id="25038690"/>
<dbReference type="GO" id="GO:0004402">
    <property type="term" value="F:histone acetyltransferase activity"/>
    <property type="evidence" value="ECO:0007669"/>
    <property type="project" value="InterPro"/>
</dbReference>
<dbReference type="InterPro" id="IPR024764">
    <property type="entry name" value="TFIIIC_Znf"/>
</dbReference>